<gene>
    <name evidence="1" type="ORF">AMECASPLE_037133</name>
</gene>
<keyword evidence="2" id="KW-1185">Reference proteome</keyword>
<comment type="caution">
    <text evidence="1">The sequence shown here is derived from an EMBL/GenBank/DDBJ whole genome shotgun (WGS) entry which is preliminary data.</text>
</comment>
<sequence length="102" mass="11553">MDIECSGSKRKRTISIVISTKFKGMGCGSAHGMGNWHICESTTNAERYIQVFEQHMLPFKQCPFIFFKPCPVQQSSAQNCRLSAKKKPNRFTFTVKSKSKSV</sequence>
<dbReference type="Proteomes" id="UP001469553">
    <property type="component" value="Unassembled WGS sequence"/>
</dbReference>
<reference evidence="1 2" key="1">
    <citation type="submission" date="2021-06" db="EMBL/GenBank/DDBJ databases">
        <authorList>
            <person name="Palmer J.M."/>
        </authorList>
    </citation>
    <scope>NUCLEOTIDE SEQUENCE [LARGE SCALE GENOMIC DNA]</scope>
    <source>
        <strain evidence="1 2">AS_MEX2019</strain>
        <tissue evidence="1">Muscle</tissue>
    </source>
</reference>
<name>A0ABV0XL10_9TELE</name>
<accession>A0ABV0XL10</accession>
<evidence type="ECO:0000313" key="1">
    <source>
        <dbReference type="EMBL" id="MEQ2282106.1"/>
    </source>
</evidence>
<protein>
    <submittedName>
        <fullName evidence="1">Uncharacterized protein</fullName>
    </submittedName>
</protein>
<dbReference type="EMBL" id="JAHRIP010006152">
    <property type="protein sequence ID" value="MEQ2282106.1"/>
    <property type="molecule type" value="Genomic_DNA"/>
</dbReference>
<proteinExistence type="predicted"/>
<organism evidence="1 2">
    <name type="scientific">Ameca splendens</name>
    <dbReference type="NCBI Taxonomy" id="208324"/>
    <lineage>
        <taxon>Eukaryota</taxon>
        <taxon>Metazoa</taxon>
        <taxon>Chordata</taxon>
        <taxon>Craniata</taxon>
        <taxon>Vertebrata</taxon>
        <taxon>Euteleostomi</taxon>
        <taxon>Actinopterygii</taxon>
        <taxon>Neopterygii</taxon>
        <taxon>Teleostei</taxon>
        <taxon>Neoteleostei</taxon>
        <taxon>Acanthomorphata</taxon>
        <taxon>Ovalentaria</taxon>
        <taxon>Atherinomorphae</taxon>
        <taxon>Cyprinodontiformes</taxon>
        <taxon>Goodeidae</taxon>
        <taxon>Ameca</taxon>
    </lineage>
</organism>
<evidence type="ECO:0000313" key="2">
    <source>
        <dbReference type="Proteomes" id="UP001469553"/>
    </source>
</evidence>